<dbReference type="EnsemblPlants" id="KEH33276">
    <property type="protein sequence ID" value="KEH33276"/>
    <property type="gene ID" value="MTR_3g434880"/>
</dbReference>
<keyword evidence="4" id="KW-1185">Reference proteome</keyword>
<evidence type="ECO:0000313" key="2">
    <source>
        <dbReference type="EMBL" id="KEH33276.1"/>
    </source>
</evidence>
<keyword evidence="1 2" id="KW-0812">Transmembrane</keyword>
<keyword evidence="1" id="KW-1133">Transmembrane helix</keyword>
<feature type="transmembrane region" description="Helical" evidence="1">
    <location>
        <begin position="28"/>
        <end position="48"/>
    </location>
</feature>
<reference evidence="2 4" key="1">
    <citation type="journal article" date="2011" name="Nature">
        <title>The Medicago genome provides insight into the evolution of rhizobial symbioses.</title>
        <authorList>
            <person name="Young N.D."/>
            <person name="Debelle F."/>
            <person name="Oldroyd G.E."/>
            <person name="Geurts R."/>
            <person name="Cannon S.B."/>
            <person name="Udvardi M.K."/>
            <person name="Benedito V.A."/>
            <person name="Mayer K.F."/>
            <person name="Gouzy J."/>
            <person name="Schoof H."/>
            <person name="Van de Peer Y."/>
            <person name="Proost S."/>
            <person name="Cook D.R."/>
            <person name="Meyers B.C."/>
            <person name="Spannagl M."/>
            <person name="Cheung F."/>
            <person name="De Mita S."/>
            <person name="Krishnakumar V."/>
            <person name="Gundlach H."/>
            <person name="Zhou S."/>
            <person name="Mudge J."/>
            <person name="Bharti A.K."/>
            <person name="Murray J.D."/>
            <person name="Naoumkina M.A."/>
            <person name="Rosen B."/>
            <person name="Silverstein K.A."/>
            <person name="Tang H."/>
            <person name="Rombauts S."/>
            <person name="Zhao P.X."/>
            <person name="Zhou P."/>
            <person name="Barbe V."/>
            <person name="Bardou P."/>
            <person name="Bechner M."/>
            <person name="Bellec A."/>
            <person name="Berger A."/>
            <person name="Berges H."/>
            <person name="Bidwell S."/>
            <person name="Bisseling T."/>
            <person name="Choisne N."/>
            <person name="Couloux A."/>
            <person name="Denny R."/>
            <person name="Deshpande S."/>
            <person name="Dai X."/>
            <person name="Doyle J.J."/>
            <person name="Dudez A.M."/>
            <person name="Farmer A.D."/>
            <person name="Fouteau S."/>
            <person name="Franken C."/>
            <person name="Gibelin C."/>
            <person name="Gish J."/>
            <person name="Goldstein S."/>
            <person name="Gonzalez A.J."/>
            <person name="Green P.J."/>
            <person name="Hallab A."/>
            <person name="Hartog M."/>
            <person name="Hua A."/>
            <person name="Humphray S.J."/>
            <person name="Jeong D.H."/>
            <person name="Jing Y."/>
            <person name="Jocker A."/>
            <person name="Kenton S.M."/>
            <person name="Kim D.J."/>
            <person name="Klee K."/>
            <person name="Lai H."/>
            <person name="Lang C."/>
            <person name="Lin S."/>
            <person name="Macmil S.L."/>
            <person name="Magdelenat G."/>
            <person name="Matthews L."/>
            <person name="McCorrison J."/>
            <person name="Monaghan E.L."/>
            <person name="Mun J.H."/>
            <person name="Najar F.Z."/>
            <person name="Nicholson C."/>
            <person name="Noirot C."/>
            <person name="O'Bleness M."/>
            <person name="Paule C.R."/>
            <person name="Poulain J."/>
            <person name="Prion F."/>
            <person name="Qin B."/>
            <person name="Qu C."/>
            <person name="Retzel E.F."/>
            <person name="Riddle C."/>
            <person name="Sallet E."/>
            <person name="Samain S."/>
            <person name="Samson N."/>
            <person name="Sanders I."/>
            <person name="Saurat O."/>
            <person name="Scarpelli C."/>
            <person name="Schiex T."/>
            <person name="Segurens B."/>
            <person name="Severin A.J."/>
            <person name="Sherrier D.J."/>
            <person name="Shi R."/>
            <person name="Sims S."/>
            <person name="Singer S.R."/>
            <person name="Sinharoy S."/>
            <person name="Sterck L."/>
            <person name="Viollet A."/>
            <person name="Wang B.B."/>
            <person name="Wang K."/>
            <person name="Wang M."/>
            <person name="Wang X."/>
            <person name="Warfsmann J."/>
            <person name="Weissenbach J."/>
            <person name="White D.D."/>
            <person name="White J.D."/>
            <person name="Wiley G.B."/>
            <person name="Wincker P."/>
            <person name="Xing Y."/>
            <person name="Yang L."/>
            <person name="Yao Z."/>
            <person name="Ying F."/>
            <person name="Zhai J."/>
            <person name="Zhou L."/>
            <person name="Zuber A."/>
            <person name="Denarie J."/>
            <person name="Dixon R.A."/>
            <person name="May G.D."/>
            <person name="Schwartz D.C."/>
            <person name="Rogers J."/>
            <person name="Quetier F."/>
            <person name="Town C.D."/>
            <person name="Roe B.A."/>
        </authorList>
    </citation>
    <scope>NUCLEOTIDE SEQUENCE [LARGE SCALE GENOMIC DNA]</scope>
    <source>
        <strain evidence="2">A17</strain>
        <strain evidence="3 4">cv. Jemalong A17</strain>
    </source>
</reference>
<proteinExistence type="predicted"/>
<name>A0A072UV71_MEDTR</name>
<evidence type="ECO:0000313" key="3">
    <source>
        <dbReference type="EnsemblPlants" id="KEH33276"/>
    </source>
</evidence>
<accession>A0A072UV71</accession>
<keyword evidence="1" id="KW-0472">Membrane</keyword>
<gene>
    <name evidence="2" type="ordered locus">MTR_3g434880</name>
</gene>
<dbReference type="EMBL" id="CM001219">
    <property type="protein sequence ID" value="KEH33276.1"/>
    <property type="molecule type" value="Genomic_DNA"/>
</dbReference>
<organism evidence="2 4">
    <name type="scientific">Medicago truncatula</name>
    <name type="common">Barrel medic</name>
    <name type="synonym">Medicago tribuloides</name>
    <dbReference type="NCBI Taxonomy" id="3880"/>
    <lineage>
        <taxon>Eukaryota</taxon>
        <taxon>Viridiplantae</taxon>
        <taxon>Streptophyta</taxon>
        <taxon>Embryophyta</taxon>
        <taxon>Tracheophyta</taxon>
        <taxon>Spermatophyta</taxon>
        <taxon>Magnoliopsida</taxon>
        <taxon>eudicotyledons</taxon>
        <taxon>Gunneridae</taxon>
        <taxon>Pentapetalae</taxon>
        <taxon>rosids</taxon>
        <taxon>fabids</taxon>
        <taxon>Fabales</taxon>
        <taxon>Fabaceae</taxon>
        <taxon>Papilionoideae</taxon>
        <taxon>50 kb inversion clade</taxon>
        <taxon>NPAAA clade</taxon>
        <taxon>Hologalegina</taxon>
        <taxon>IRL clade</taxon>
        <taxon>Trifolieae</taxon>
        <taxon>Medicago</taxon>
    </lineage>
</organism>
<protein>
    <submittedName>
        <fullName evidence="2">Transmembrane protein, putative</fullName>
    </submittedName>
</protein>
<dbReference type="AlphaFoldDB" id="A0A072UV71"/>
<dbReference type="HOGENOM" id="CLU_2561738_0_0_1"/>
<reference evidence="3" key="3">
    <citation type="submission" date="2015-04" db="UniProtKB">
        <authorList>
            <consortium name="EnsemblPlants"/>
        </authorList>
    </citation>
    <scope>IDENTIFICATION</scope>
    <source>
        <strain evidence="3">cv. Jemalong A17</strain>
    </source>
</reference>
<evidence type="ECO:0000313" key="4">
    <source>
        <dbReference type="Proteomes" id="UP000002051"/>
    </source>
</evidence>
<sequence length="82" mass="9378">MTMTLGYDHGALLCGKGHKASCAPSRCFFLNSMDLGFISSFAMGFLLFRNNNHKNGLRKNEWERHRLRFGGLLFLLTINRPE</sequence>
<evidence type="ECO:0000256" key="1">
    <source>
        <dbReference type="SAM" id="Phobius"/>
    </source>
</evidence>
<reference evidence="2 4" key="2">
    <citation type="journal article" date="2014" name="BMC Genomics">
        <title>An improved genome release (version Mt4.0) for the model legume Medicago truncatula.</title>
        <authorList>
            <person name="Tang H."/>
            <person name="Krishnakumar V."/>
            <person name="Bidwell S."/>
            <person name="Rosen B."/>
            <person name="Chan A."/>
            <person name="Zhou S."/>
            <person name="Gentzbittel L."/>
            <person name="Childs K.L."/>
            <person name="Yandell M."/>
            <person name="Gundlach H."/>
            <person name="Mayer K.F."/>
            <person name="Schwartz D.C."/>
            <person name="Town C.D."/>
        </authorList>
    </citation>
    <scope>GENOME REANNOTATION</scope>
    <source>
        <strain evidence="2">A17</strain>
        <strain evidence="3 4">cv. Jemalong A17</strain>
    </source>
</reference>
<dbReference type="Proteomes" id="UP000002051">
    <property type="component" value="Chromosome 3"/>
</dbReference>